<gene>
    <name evidence="2" type="ORF">H9874_07625</name>
</gene>
<evidence type="ECO:0000313" key="2">
    <source>
        <dbReference type="EMBL" id="HIW78998.1"/>
    </source>
</evidence>
<protein>
    <submittedName>
        <fullName evidence="2">Uncharacterized protein</fullName>
    </submittedName>
</protein>
<evidence type="ECO:0000256" key="1">
    <source>
        <dbReference type="SAM" id="MobiDB-lite"/>
    </source>
</evidence>
<dbReference type="AlphaFoldDB" id="A0A9D1R1Z9"/>
<reference evidence="2" key="2">
    <citation type="submission" date="2021-04" db="EMBL/GenBank/DDBJ databases">
        <authorList>
            <person name="Gilroy R."/>
        </authorList>
    </citation>
    <scope>NUCLEOTIDE SEQUENCE</scope>
    <source>
        <strain evidence="2">ChiSxjej5B17-1746</strain>
    </source>
</reference>
<feature type="region of interest" description="Disordered" evidence="1">
    <location>
        <begin position="78"/>
        <end position="116"/>
    </location>
</feature>
<reference evidence="2" key="1">
    <citation type="journal article" date="2021" name="PeerJ">
        <title>Extensive microbial diversity within the chicken gut microbiome revealed by metagenomics and culture.</title>
        <authorList>
            <person name="Gilroy R."/>
            <person name="Ravi A."/>
            <person name="Getino M."/>
            <person name="Pursley I."/>
            <person name="Horton D.L."/>
            <person name="Alikhan N.F."/>
            <person name="Baker D."/>
            <person name="Gharbi K."/>
            <person name="Hall N."/>
            <person name="Watson M."/>
            <person name="Adriaenssens E.M."/>
            <person name="Foster-Nyarko E."/>
            <person name="Jarju S."/>
            <person name="Secka A."/>
            <person name="Antonio M."/>
            <person name="Oren A."/>
            <person name="Chaudhuri R.R."/>
            <person name="La Ragione R."/>
            <person name="Hildebrand F."/>
            <person name="Pallen M.J."/>
        </authorList>
    </citation>
    <scope>NUCLEOTIDE SEQUENCE</scope>
    <source>
        <strain evidence="2">ChiSxjej5B17-1746</strain>
    </source>
</reference>
<dbReference type="EMBL" id="DXGI01000290">
    <property type="protein sequence ID" value="HIW78998.1"/>
    <property type="molecule type" value="Genomic_DNA"/>
</dbReference>
<dbReference type="Proteomes" id="UP000824264">
    <property type="component" value="Unassembled WGS sequence"/>
</dbReference>
<name>A0A9D1R1Z9_9BACT</name>
<organism evidence="2 3">
    <name type="scientific">Candidatus Bilophila faecipullorum</name>
    <dbReference type="NCBI Taxonomy" id="2838482"/>
    <lineage>
        <taxon>Bacteria</taxon>
        <taxon>Pseudomonadati</taxon>
        <taxon>Thermodesulfobacteriota</taxon>
        <taxon>Desulfovibrionia</taxon>
        <taxon>Desulfovibrionales</taxon>
        <taxon>Desulfovibrionaceae</taxon>
        <taxon>Bilophila</taxon>
    </lineage>
</organism>
<comment type="caution">
    <text evidence="2">The sequence shown here is derived from an EMBL/GenBank/DDBJ whole genome shotgun (WGS) entry which is preliminary data.</text>
</comment>
<evidence type="ECO:0000313" key="3">
    <source>
        <dbReference type="Proteomes" id="UP000824264"/>
    </source>
</evidence>
<accession>A0A9D1R1Z9</accession>
<sequence length="116" mass="13091">MDFGFRAGPPAGGTARCVVPAEKHEACQWSEWCFSFYLFLYFQCVDGFFRFREVERAGVFLGRTLQDARRPVHIERRKKADVKGNAGFVGRTGKRGSGRARRDPGPASDQSNFLLL</sequence>
<proteinExistence type="predicted"/>